<keyword evidence="3" id="KW-1185">Reference proteome</keyword>
<proteinExistence type="predicted"/>
<sequence>MLHQPRTLLASLLVLTSAALVAEPRGEATIPSLFERLQIHGFASQAALWTSTNRYYGDSPDGSLGFTEIGINSSLRFSPRLMLAAQILSRRAGDMSDGSPEIDFALADINLVANEGYRAGIQLGRIKNRLGLYNETRDVPFTHPGIFLPQVVYFDKVRNLVLSSDGILLHTDLYQPFGTLSASLATGKPVVDDNVEAAYLTGDFNGSIQSDANSWLAGLWFNSPAEGLKLGLSGAAVSLRYDPRPGGVLPLGPGTIDVLYWIASAQYNAERWSLTAEYMAEPMQWRDFGPVRPDRDATAEGYYAQGTYRLLPNWQLMLRYEEGFADRADRNGRKLEQQSFGAIPALTASSQILSLGLRWDISRQWMLRAEFQRHVGNFILSEIENPDFLGYGKHWDLFAVQAAFRF</sequence>
<gene>
    <name evidence="2" type="ORF">Thiowin_03735</name>
</gene>
<dbReference type="RefSeq" id="WP_328984406.1">
    <property type="nucleotide sequence ID" value="NZ_CP121472.1"/>
</dbReference>
<accession>A0ABZ0SGA1</accession>
<dbReference type="Gene3D" id="2.40.160.10">
    <property type="entry name" value="Porin"/>
    <property type="match status" value="1"/>
</dbReference>
<evidence type="ECO:0000313" key="2">
    <source>
        <dbReference type="EMBL" id="WPL18655.1"/>
    </source>
</evidence>
<evidence type="ECO:0008006" key="4">
    <source>
        <dbReference type="Google" id="ProtNLM"/>
    </source>
</evidence>
<feature type="signal peptide" evidence="1">
    <location>
        <begin position="1"/>
        <end position="22"/>
    </location>
</feature>
<dbReference type="SUPFAM" id="SSF56935">
    <property type="entry name" value="Porins"/>
    <property type="match status" value="1"/>
</dbReference>
<dbReference type="EMBL" id="CP121472">
    <property type="protein sequence ID" value="WPL18655.1"/>
    <property type="molecule type" value="Genomic_DNA"/>
</dbReference>
<protein>
    <recommendedName>
        <fullName evidence="4">Porin</fullName>
    </recommendedName>
</protein>
<evidence type="ECO:0000256" key="1">
    <source>
        <dbReference type="SAM" id="SignalP"/>
    </source>
</evidence>
<feature type="chain" id="PRO_5047077992" description="Porin" evidence="1">
    <location>
        <begin position="23"/>
        <end position="406"/>
    </location>
</feature>
<keyword evidence="1" id="KW-0732">Signal</keyword>
<evidence type="ECO:0000313" key="3">
    <source>
        <dbReference type="Proteomes" id="UP001432180"/>
    </source>
</evidence>
<name>A0ABZ0SGA1_9GAMM</name>
<dbReference type="Proteomes" id="UP001432180">
    <property type="component" value="Chromosome"/>
</dbReference>
<organism evidence="2 3">
    <name type="scientific">Thiorhodovibrio winogradskyi</name>
    <dbReference type="NCBI Taxonomy" id="77007"/>
    <lineage>
        <taxon>Bacteria</taxon>
        <taxon>Pseudomonadati</taxon>
        <taxon>Pseudomonadota</taxon>
        <taxon>Gammaproteobacteria</taxon>
        <taxon>Chromatiales</taxon>
        <taxon>Chromatiaceae</taxon>
        <taxon>Thiorhodovibrio</taxon>
    </lineage>
</organism>
<dbReference type="InterPro" id="IPR023614">
    <property type="entry name" value="Porin_dom_sf"/>
</dbReference>
<reference evidence="2 3" key="1">
    <citation type="journal article" date="2023" name="Microorganisms">
        <title>Thiorhodovibrio frisius and Trv. litoralis spp. nov., Two Novel Members from a Clade of Fastidious Purple Sulfur Bacteria That Exhibit Unique Red-Shifted Light-Harvesting Capabilities.</title>
        <authorList>
            <person name="Methner A."/>
            <person name="Kuzyk S.B."/>
            <person name="Petersen J."/>
            <person name="Bauer S."/>
            <person name="Brinkmann H."/>
            <person name="Sichau K."/>
            <person name="Wanner G."/>
            <person name="Wolf J."/>
            <person name="Neumann-Schaal M."/>
            <person name="Henke P."/>
            <person name="Tank M."/>
            <person name="Sproer C."/>
            <person name="Bunk B."/>
            <person name="Overmann J."/>
        </authorList>
    </citation>
    <scope>NUCLEOTIDE SEQUENCE [LARGE SCALE GENOMIC DNA]</scope>
    <source>
        <strain evidence="2 3">DSM 6702</strain>
    </source>
</reference>